<gene>
    <name evidence="1" type="ORF">AVDCRST_MAG36-1681</name>
</gene>
<evidence type="ECO:0000313" key="1">
    <source>
        <dbReference type="EMBL" id="CAA9346527.1"/>
    </source>
</evidence>
<organism evidence="1">
    <name type="scientific">uncultured Nocardioidaceae bacterium</name>
    <dbReference type="NCBI Taxonomy" id="253824"/>
    <lineage>
        <taxon>Bacteria</taxon>
        <taxon>Bacillati</taxon>
        <taxon>Actinomycetota</taxon>
        <taxon>Actinomycetes</taxon>
        <taxon>Propionibacteriales</taxon>
        <taxon>Nocardioidaceae</taxon>
        <taxon>environmental samples</taxon>
    </lineage>
</organism>
<proteinExistence type="predicted"/>
<protein>
    <submittedName>
        <fullName evidence="1">Uncharacterized protein</fullName>
    </submittedName>
</protein>
<accession>A0A6J4M5D1</accession>
<sequence>MGDMDGNRQGRRRVVPLAVGLVVTLAVAWAATVLLTDDRSPVARAFDERRMWEVAEDDDATTAEIIEAGRAGQVERSGAGQLVVGYLVQPSDGEGPHKTAWRLYDADGEQVAEQLGPASDEAYPYFRVLGLDEGFLLRVGHEGDLQHLAPDGTVSPVPRVPAGPTRPGDQVVAAADGIGPVQVYRPGPDGEAGSVLPAPQPSGVRPGRMRATVVDATGAAWVVVERGTDAAEVHRSPDGVTAWERLDLSLPEGTYASSFALAGDSLVVVVGQRRGLHSLLLRDVSADASQDWDRIDLGLRTGVEPWFDTEVGVLDDGSLLLTAEADIAYVVDPGTGESTTVRAPAAGDDWSIDQSGPWLHARSHERSLAWESADLGEHWETIPR</sequence>
<dbReference type="EMBL" id="CADCUH010000109">
    <property type="protein sequence ID" value="CAA9346527.1"/>
    <property type="molecule type" value="Genomic_DNA"/>
</dbReference>
<reference evidence="1" key="1">
    <citation type="submission" date="2020-02" db="EMBL/GenBank/DDBJ databases">
        <authorList>
            <person name="Meier V. D."/>
        </authorList>
    </citation>
    <scope>NUCLEOTIDE SEQUENCE</scope>
    <source>
        <strain evidence="1">AVDCRST_MAG36</strain>
    </source>
</reference>
<dbReference type="AlphaFoldDB" id="A0A6J4M5D1"/>
<name>A0A6J4M5D1_9ACTN</name>